<keyword evidence="3 5" id="KW-1133">Transmembrane helix</keyword>
<dbReference type="EMBL" id="CP036264">
    <property type="protein sequence ID" value="QEF98730.1"/>
    <property type="molecule type" value="Genomic_DNA"/>
</dbReference>
<evidence type="ECO:0000256" key="2">
    <source>
        <dbReference type="ARBA" id="ARBA00022692"/>
    </source>
</evidence>
<evidence type="ECO:0000256" key="1">
    <source>
        <dbReference type="ARBA" id="ARBA00004141"/>
    </source>
</evidence>
<keyword evidence="4 5" id="KW-0472">Membrane</keyword>
<proteinExistence type="predicted"/>
<evidence type="ECO:0000259" key="6">
    <source>
        <dbReference type="Pfam" id="PF04932"/>
    </source>
</evidence>
<evidence type="ECO:0000256" key="4">
    <source>
        <dbReference type="ARBA" id="ARBA00023136"/>
    </source>
</evidence>
<feature type="transmembrane region" description="Helical" evidence="5">
    <location>
        <begin position="189"/>
        <end position="206"/>
    </location>
</feature>
<dbReference type="KEGG" id="smam:Mal15_27850"/>
<reference evidence="7 8" key="1">
    <citation type="submission" date="2019-02" db="EMBL/GenBank/DDBJ databases">
        <title>Planctomycetal bacteria perform biofilm scaping via a novel small molecule.</title>
        <authorList>
            <person name="Jeske O."/>
            <person name="Boedeker C."/>
            <person name="Wiegand S."/>
            <person name="Breitling P."/>
            <person name="Kallscheuer N."/>
            <person name="Jogler M."/>
            <person name="Rohde M."/>
            <person name="Petersen J."/>
            <person name="Medema M.H."/>
            <person name="Surup F."/>
            <person name="Jogler C."/>
        </authorList>
    </citation>
    <scope>NUCLEOTIDE SEQUENCE [LARGE SCALE GENOMIC DNA]</scope>
    <source>
        <strain evidence="7 8">Mal15</strain>
    </source>
</reference>
<feature type="transmembrane region" description="Helical" evidence="5">
    <location>
        <begin position="141"/>
        <end position="160"/>
    </location>
</feature>
<sequence>MTIGVAGPAVAMDYGGVLHWTHFVAALAIFCLGVPVTLLASSRENLTGIRQLVPFVPVLLWVGYSWLQCVPLDASIVHRLSPGSYSAYTDWLAPILPEEGVSRSFPISIAPDHSRHASAVFTLILAFLCYLPVVCRERVHVTWLLILLGAGIGLHAAYGITGALANNLNVPGGAPYQAGFGTYINRNNVAFLLNIGFACGLALVVSRLKAITAGDGPMRSTLDYSSLGLLASDRIAWFGAATLVICVAGVLLCGSRSGVIAVLVGGMSTYLWFHRRDGWLTIPVAIVVTCWVALLAALILTPFAGSLASIDEFAEFDRGNQHRLLDDPRFQHWPEGIRAALHYLPAGAGIATYSYAYLPYQSGVAEDWFHHADNLWLELLVEQGIAGVIFLAAVVGILIRALLRLSHSTDPVDSGLLAACAYMLGSIAWSETFDFGLVIPGNLVSVATLLGIVVVRSQSAALTSAVQAGSAKAPVSVEFVGVKRRVLSCLTLGVLTTSVGLCLPGLRRDAVDEYLLQSIASQLSAEPSSAESLNAQLSTIASARIDQPTPELLDLVTRLNRTLARLKLVAAINPTSADELNEALQSTKVDQLRKRWYGVSGEMETLPDEYRSAVASARRSLQRLPLGIVARENLVSLDFAHQNRSHSAHALVQLAELQKNSADRSARLAELASAGGDEPLAAQLWRHCTSIDPGKTRQALGHAMADPNRDISRYIADLAICQRFVAGYLLDNPNSDRSSRDQALAFLNRAIEHLDCEACTRIDERSRCEEVAGGILLVQGKAAAALPHFDHAVRLTPTDIPKRRRIIQRLIEAGLDRDAFELATSSYAELPEHYPFKVIADSLATDAGTGQEHPK</sequence>
<name>A0A5B9MFE8_9BACT</name>
<dbReference type="PANTHER" id="PTHR37422">
    <property type="entry name" value="TEICHURONIC ACID BIOSYNTHESIS PROTEIN TUAE"/>
    <property type="match status" value="1"/>
</dbReference>
<feature type="transmembrane region" description="Helical" evidence="5">
    <location>
        <begin position="384"/>
        <end position="403"/>
    </location>
</feature>
<dbReference type="SUPFAM" id="SSF48452">
    <property type="entry name" value="TPR-like"/>
    <property type="match status" value="1"/>
</dbReference>
<dbReference type="Gene3D" id="1.25.40.10">
    <property type="entry name" value="Tetratricopeptide repeat domain"/>
    <property type="match status" value="1"/>
</dbReference>
<keyword evidence="7" id="KW-0436">Ligase</keyword>
<dbReference type="GO" id="GO:0016874">
    <property type="term" value="F:ligase activity"/>
    <property type="evidence" value="ECO:0007669"/>
    <property type="project" value="UniProtKB-KW"/>
</dbReference>
<keyword evidence="8" id="KW-1185">Reference proteome</keyword>
<dbReference type="InterPro" id="IPR011990">
    <property type="entry name" value="TPR-like_helical_dom_sf"/>
</dbReference>
<evidence type="ECO:0000256" key="3">
    <source>
        <dbReference type="ARBA" id="ARBA00022989"/>
    </source>
</evidence>
<evidence type="ECO:0000313" key="7">
    <source>
        <dbReference type="EMBL" id="QEF98730.1"/>
    </source>
</evidence>
<dbReference type="PANTHER" id="PTHR37422:SF23">
    <property type="entry name" value="TEICHURONIC ACID BIOSYNTHESIS PROTEIN TUAE"/>
    <property type="match status" value="1"/>
</dbReference>
<feature type="transmembrane region" description="Helical" evidence="5">
    <location>
        <begin position="116"/>
        <end position="134"/>
    </location>
</feature>
<feature type="transmembrane region" description="Helical" evidence="5">
    <location>
        <begin position="52"/>
        <end position="67"/>
    </location>
</feature>
<keyword evidence="2 5" id="KW-0812">Transmembrane</keyword>
<protein>
    <submittedName>
        <fullName evidence="7">O-Antigen ligase</fullName>
    </submittedName>
</protein>
<feature type="transmembrane region" description="Helical" evidence="5">
    <location>
        <begin position="280"/>
        <end position="300"/>
    </location>
</feature>
<organism evidence="7 8">
    <name type="scientific">Stieleria maiorica</name>
    <dbReference type="NCBI Taxonomy" id="2795974"/>
    <lineage>
        <taxon>Bacteria</taxon>
        <taxon>Pseudomonadati</taxon>
        <taxon>Planctomycetota</taxon>
        <taxon>Planctomycetia</taxon>
        <taxon>Pirellulales</taxon>
        <taxon>Pirellulaceae</taxon>
        <taxon>Stieleria</taxon>
    </lineage>
</organism>
<dbReference type="InterPro" id="IPR007016">
    <property type="entry name" value="O-antigen_ligase-rel_domated"/>
</dbReference>
<dbReference type="Proteomes" id="UP000321353">
    <property type="component" value="Chromosome"/>
</dbReference>
<dbReference type="Pfam" id="PF04932">
    <property type="entry name" value="Wzy_C"/>
    <property type="match status" value="1"/>
</dbReference>
<evidence type="ECO:0000313" key="8">
    <source>
        <dbReference type="Proteomes" id="UP000321353"/>
    </source>
</evidence>
<feature type="transmembrane region" description="Helical" evidence="5">
    <location>
        <begin position="20"/>
        <end position="40"/>
    </location>
</feature>
<comment type="subcellular location">
    <subcellularLocation>
        <location evidence="1">Membrane</location>
        <topology evidence="1">Multi-pass membrane protein</topology>
    </subcellularLocation>
</comment>
<dbReference type="GO" id="GO:0016020">
    <property type="term" value="C:membrane"/>
    <property type="evidence" value="ECO:0007669"/>
    <property type="project" value="UniProtKB-SubCell"/>
</dbReference>
<dbReference type="InterPro" id="IPR051533">
    <property type="entry name" value="WaaL-like"/>
</dbReference>
<accession>A0A5B9MFE8</accession>
<dbReference type="AlphaFoldDB" id="A0A5B9MFE8"/>
<feature type="transmembrane region" description="Helical" evidence="5">
    <location>
        <begin position="435"/>
        <end position="455"/>
    </location>
</feature>
<evidence type="ECO:0000256" key="5">
    <source>
        <dbReference type="SAM" id="Phobius"/>
    </source>
</evidence>
<feature type="domain" description="O-antigen ligase-related" evidence="6">
    <location>
        <begin position="242"/>
        <end position="391"/>
    </location>
</feature>
<gene>
    <name evidence="7" type="ORF">Mal15_27850</name>
</gene>